<evidence type="ECO:0000313" key="11">
    <source>
        <dbReference type="Proteomes" id="UP000033935"/>
    </source>
</evidence>
<sequence length="464" mass="53122">MTINVSEIHKHVGEEVELKGWCYNFRSSGKIFFLQFRDGTGRVQVVYSKADLTEDQWAVLESLRLESSVVVRGIVKEDTRAPLGFELEGRFIQAIQIAPEGYPIGKKEHGPDFLLDHRHFWLRAESQWAVMRVRDRIITSTFEWFHENGFVKFDTPILTPTSCEGTTELFEMDYFSDEPDAPSTDSTSSPLASSGNNLISAEPVEASTRKTKAYLAQSGQLYLEAGIMSLGRAFDFGPVFRAEKSKTRRHLTEFWMMDAEATFVEHEGNMAIQEALICRIVQDVLKHCQYELKVLGRDTAPLEKVQAPFVHITHQEAVAKLRAMRSDIGEMDDLGADDETLLTQQYDRPIFLEKYPAAVKAFYMKRDPQDPTRCLNNDLLAPEGYGEIIGGSQREDDYETLMIRIREHNLDPKPFEWYVDLRRYGSVPHSGFGYGLERIVAWLCGLHHVRETIPFPRLMNRLTP</sequence>
<dbReference type="CDD" id="cd00776">
    <property type="entry name" value="AsxRS_core"/>
    <property type="match status" value="1"/>
</dbReference>
<keyword evidence="7" id="KW-0963">Cytoplasm</keyword>
<feature type="domain" description="Aminoacyl-transfer RNA synthetases class-II family profile" evidence="9">
    <location>
        <begin position="131"/>
        <end position="464"/>
    </location>
</feature>
<evidence type="ECO:0000256" key="8">
    <source>
        <dbReference type="SAM" id="MobiDB-lite"/>
    </source>
</evidence>
<accession>A0A0G0MP67</accession>
<comment type="catalytic activity">
    <reaction evidence="7">
        <text>tRNA(Asn) + L-asparagine + ATP = L-asparaginyl-tRNA(Asn) + AMP + diphosphate + H(+)</text>
        <dbReference type="Rhea" id="RHEA:11180"/>
        <dbReference type="Rhea" id="RHEA-COMP:9659"/>
        <dbReference type="Rhea" id="RHEA-COMP:9674"/>
        <dbReference type="ChEBI" id="CHEBI:15378"/>
        <dbReference type="ChEBI" id="CHEBI:30616"/>
        <dbReference type="ChEBI" id="CHEBI:33019"/>
        <dbReference type="ChEBI" id="CHEBI:58048"/>
        <dbReference type="ChEBI" id="CHEBI:78442"/>
        <dbReference type="ChEBI" id="CHEBI:78515"/>
        <dbReference type="ChEBI" id="CHEBI:456215"/>
        <dbReference type="EC" id="6.1.1.22"/>
    </reaction>
</comment>
<dbReference type="InterPro" id="IPR004522">
    <property type="entry name" value="Asn-tRNA-ligase"/>
</dbReference>
<dbReference type="GO" id="GO:0003676">
    <property type="term" value="F:nucleic acid binding"/>
    <property type="evidence" value="ECO:0007669"/>
    <property type="project" value="InterPro"/>
</dbReference>
<dbReference type="Gene3D" id="3.30.930.10">
    <property type="entry name" value="Bira Bifunctional Protein, Domain 2"/>
    <property type="match status" value="1"/>
</dbReference>
<dbReference type="PROSITE" id="PS50862">
    <property type="entry name" value="AA_TRNA_LIGASE_II"/>
    <property type="match status" value="1"/>
</dbReference>
<evidence type="ECO:0000259" key="9">
    <source>
        <dbReference type="PROSITE" id="PS50862"/>
    </source>
</evidence>
<dbReference type="CDD" id="cd04323">
    <property type="entry name" value="AsnRS_cyto_like_N"/>
    <property type="match status" value="1"/>
</dbReference>
<dbReference type="GO" id="GO:0005524">
    <property type="term" value="F:ATP binding"/>
    <property type="evidence" value="ECO:0007669"/>
    <property type="project" value="UniProtKB-UniRule"/>
</dbReference>
<reference evidence="10 11" key="1">
    <citation type="journal article" date="2015" name="Nature">
        <title>rRNA introns, odd ribosomes, and small enigmatic genomes across a large radiation of phyla.</title>
        <authorList>
            <person name="Brown C.T."/>
            <person name="Hug L.A."/>
            <person name="Thomas B.C."/>
            <person name="Sharon I."/>
            <person name="Castelle C.J."/>
            <person name="Singh A."/>
            <person name="Wilkins M.J."/>
            <person name="Williams K.H."/>
            <person name="Banfield J.F."/>
        </authorList>
    </citation>
    <scope>NUCLEOTIDE SEQUENCE [LARGE SCALE GENOMIC DNA]</scope>
</reference>
<dbReference type="NCBIfam" id="TIGR00457">
    <property type="entry name" value="asnS"/>
    <property type="match status" value="1"/>
</dbReference>
<gene>
    <name evidence="7" type="primary">asnS</name>
    <name evidence="10" type="ORF">UT30_C0002G0040</name>
</gene>
<dbReference type="Pfam" id="PF01336">
    <property type="entry name" value="tRNA_anti-codon"/>
    <property type="match status" value="1"/>
</dbReference>
<evidence type="ECO:0000256" key="4">
    <source>
        <dbReference type="ARBA" id="ARBA00022840"/>
    </source>
</evidence>
<feature type="region of interest" description="Disordered" evidence="8">
    <location>
        <begin position="175"/>
        <end position="197"/>
    </location>
</feature>
<keyword evidence="5 7" id="KW-0648">Protein biosynthesis</keyword>
<comment type="similarity">
    <text evidence="1 7">Belongs to the class-II aminoacyl-tRNA synthetase family.</text>
</comment>
<dbReference type="PANTHER" id="PTHR22594">
    <property type="entry name" value="ASPARTYL/LYSYL-TRNA SYNTHETASE"/>
    <property type="match status" value="1"/>
</dbReference>
<comment type="subunit">
    <text evidence="7">Homodimer.</text>
</comment>
<evidence type="ECO:0000256" key="6">
    <source>
        <dbReference type="ARBA" id="ARBA00023146"/>
    </source>
</evidence>
<dbReference type="AlphaFoldDB" id="A0A0G0MP67"/>
<protein>
    <recommendedName>
        <fullName evidence="7">Asparagine--tRNA ligase</fullName>
        <ecNumber evidence="7">6.1.1.22</ecNumber>
    </recommendedName>
    <alternativeName>
        <fullName evidence="7">Asparaginyl-tRNA synthetase</fullName>
        <shortName evidence="7">AsnRS</shortName>
    </alternativeName>
</protein>
<dbReference type="PATRIC" id="fig|1618995.3.peg.138"/>
<keyword evidence="2 7" id="KW-0436">Ligase</keyword>
<organism evidence="10 11">
    <name type="scientific">Candidatus Uhrbacteria bacterium GW2011_GWF2_39_13</name>
    <dbReference type="NCBI Taxonomy" id="1618995"/>
    <lineage>
        <taxon>Bacteria</taxon>
        <taxon>Candidatus Uhriibacteriota</taxon>
    </lineage>
</organism>
<dbReference type="HAMAP" id="MF_00534">
    <property type="entry name" value="Asn_tRNA_synth"/>
    <property type="match status" value="1"/>
</dbReference>
<comment type="caution">
    <text evidence="10">The sequence shown here is derived from an EMBL/GenBank/DDBJ whole genome shotgun (WGS) entry which is preliminary data.</text>
</comment>
<dbReference type="Gene3D" id="2.40.50.140">
    <property type="entry name" value="Nucleic acid-binding proteins"/>
    <property type="match status" value="1"/>
</dbReference>
<dbReference type="GO" id="GO:0005737">
    <property type="term" value="C:cytoplasm"/>
    <property type="evidence" value="ECO:0007669"/>
    <property type="project" value="UniProtKB-SubCell"/>
</dbReference>
<dbReference type="PRINTS" id="PR01042">
    <property type="entry name" value="TRNASYNTHASP"/>
</dbReference>
<dbReference type="EMBL" id="LBWG01000002">
    <property type="protein sequence ID" value="KKR04923.1"/>
    <property type="molecule type" value="Genomic_DNA"/>
</dbReference>
<dbReference type="InterPro" id="IPR002312">
    <property type="entry name" value="Asp/Asn-tRNA-synth_IIb"/>
</dbReference>
<dbReference type="Pfam" id="PF00152">
    <property type="entry name" value="tRNA-synt_2"/>
    <property type="match status" value="2"/>
</dbReference>
<name>A0A0G0MP67_9BACT</name>
<evidence type="ECO:0000313" key="10">
    <source>
        <dbReference type="EMBL" id="KKR04923.1"/>
    </source>
</evidence>
<dbReference type="InterPro" id="IPR045864">
    <property type="entry name" value="aa-tRNA-synth_II/BPL/LPL"/>
</dbReference>
<dbReference type="Proteomes" id="UP000033935">
    <property type="component" value="Unassembled WGS sequence"/>
</dbReference>
<keyword evidence="6 7" id="KW-0030">Aminoacyl-tRNA synthetase</keyword>
<keyword evidence="4 7" id="KW-0067">ATP-binding</keyword>
<dbReference type="InterPro" id="IPR012340">
    <property type="entry name" value="NA-bd_OB-fold"/>
</dbReference>
<feature type="compositionally biased region" description="Low complexity" evidence="8">
    <location>
        <begin position="181"/>
        <end position="194"/>
    </location>
</feature>
<dbReference type="NCBIfam" id="NF003037">
    <property type="entry name" value="PRK03932.1"/>
    <property type="match status" value="1"/>
</dbReference>
<dbReference type="SUPFAM" id="SSF50249">
    <property type="entry name" value="Nucleic acid-binding proteins"/>
    <property type="match status" value="1"/>
</dbReference>
<dbReference type="SUPFAM" id="SSF55681">
    <property type="entry name" value="Class II aaRS and biotin synthetases"/>
    <property type="match status" value="1"/>
</dbReference>
<evidence type="ECO:0000256" key="3">
    <source>
        <dbReference type="ARBA" id="ARBA00022741"/>
    </source>
</evidence>
<dbReference type="GO" id="GO:0006421">
    <property type="term" value="P:asparaginyl-tRNA aminoacylation"/>
    <property type="evidence" value="ECO:0007669"/>
    <property type="project" value="UniProtKB-UniRule"/>
</dbReference>
<evidence type="ECO:0000256" key="5">
    <source>
        <dbReference type="ARBA" id="ARBA00022917"/>
    </source>
</evidence>
<evidence type="ECO:0000256" key="7">
    <source>
        <dbReference type="HAMAP-Rule" id="MF_00534"/>
    </source>
</evidence>
<comment type="subcellular location">
    <subcellularLocation>
        <location evidence="7">Cytoplasm</location>
    </subcellularLocation>
</comment>
<dbReference type="InterPro" id="IPR004364">
    <property type="entry name" value="Aa-tRNA-synt_II"/>
</dbReference>
<dbReference type="PANTHER" id="PTHR22594:SF34">
    <property type="entry name" value="ASPARAGINE--TRNA LIGASE, MITOCHONDRIAL-RELATED"/>
    <property type="match status" value="1"/>
</dbReference>
<keyword evidence="3 7" id="KW-0547">Nucleotide-binding</keyword>
<dbReference type="InterPro" id="IPR004365">
    <property type="entry name" value="NA-bd_OB_tRNA"/>
</dbReference>
<dbReference type="GO" id="GO:0004816">
    <property type="term" value="F:asparagine-tRNA ligase activity"/>
    <property type="evidence" value="ECO:0007669"/>
    <property type="project" value="UniProtKB-UniRule"/>
</dbReference>
<evidence type="ECO:0000256" key="1">
    <source>
        <dbReference type="ARBA" id="ARBA00008226"/>
    </source>
</evidence>
<dbReference type="EC" id="6.1.1.22" evidence="7"/>
<evidence type="ECO:0000256" key="2">
    <source>
        <dbReference type="ARBA" id="ARBA00022598"/>
    </source>
</evidence>
<dbReference type="InterPro" id="IPR006195">
    <property type="entry name" value="aa-tRNA-synth_II"/>
</dbReference>
<proteinExistence type="inferred from homology"/>